<dbReference type="Proteomes" id="UP000245765">
    <property type="component" value="Unassembled WGS sequence"/>
</dbReference>
<feature type="transmembrane region" description="Helical" evidence="2">
    <location>
        <begin position="45"/>
        <end position="65"/>
    </location>
</feature>
<protein>
    <submittedName>
        <fullName evidence="3">Uncharacterized protein</fullName>
    </submittedName>
</protein>
<evidence type="ECO:0000256" key="1">
    <source>
        <dbReference type="SAM" id="MobiDB-lite"/>
    </source>
</evidence>
<accession>A0A317FHP7</accession>
<sequence>MTTDPRQGLSPAEHAAVEERAARLRGRHPRRRTPAWRGGAAPAGLILPALIGNIIGGTGLFALLAHARTEGAGASCSAATCRFAPLRSRRARPAGAARGPAWFSLSPARRSSAARRSPRIAAGRG</sequence>
<evidence type="ECO:0000313" key="3">
    <source>
        <dbReference type="EMBL" id="PWS37076.1"/>
    </source>
</evidence>
<dbReference type="AlphaFoldDB" id="A0A317FHP7"/>
<keyword evidence="2" id="KW-1133">Transmembrane helix</keyword>
<keyword evidence="2" id="KW-0812">Transmembrane</keyword>
<organism evidence="3 4">
    <name type="scientific">Falsiroseomonas bella</name>
    <dbReference type="NCBI Taxonomy" id="2184016"/>
    <lineage>
        <taxon>Bacteria</taxon>
        <taxon>Pseudomonadati</taxon>
        <taxon>Pseudomonadota</taxon>
        <taxon>Alphaproteobacteria</taxon>
        <taxon>Acetobacterales</taxon>
        <taxon>Roseomonadaceae</taxon>
        <taxon>Falsiroseomonas</taxon>
    </lineage>
</organism>
<feature type="compositionally biased region" description="Basic residues" evidence="1">
    <location>
        <begin position="23"/>
        <end position="34"/>
    </location>
</feature>
<dbReference type="EMBL" id="QGNA01000002">
    <property type="protein sequence ID" value="PWS37076.1"/>
    <property type="molecule type" value="Genomic_DNA"/>
</dbReference>
<feature type="region of interest" description="Disordered" evidence="1">
    <location>
        <begin position="1"/>
        <end position="38"/>
    </location>
</feature>
<evidence type="ECO:0000313" key="4">
    <source>
        <dbReference type="Proteomes" id="UP000245765"/>
    </source>
</evidence>
<evidence type="ECO:0000256" key="2">
    <source>
        <dbReference type="SAM" id="Phobius"/>
    </source>
</evidence>
<comment type="caution">
    <text evidence="3">The sequence shown here is derived from an EMBL/GenBank/DDBJ whole genome shotgun (WGS) entry which is preliminary data.</text>
</comment>
<keyword evidence="2" id="KW-0472">Membrane</keyword>
<keyword evidence="4" id="KW-1185">Reference proteome</keyword>
<gene>
    <name evidence="3" type="ORF">DFH01_09370</name>
</gene>
<name>A0A317FHP7_9PROT</name>
<reference evidence="4" key="1">
    <citation type="submission" date="2018-05" db="EMBL/GenBank/DDBJ databases">
        <authorList>
            <person name="Du Z."/>
            <person name="Wang X."/>
        </authorList>
    </citation>
    <scope>NUCLEOTIDE SEQUENCE [LARGE SCALE GENOMIC DNA]</scope>
    <source>
        <strain evidence="4">CQN31</strain>
    </source>
</reference>
<proteinExistence type="predicted"/>